<keyword evidence="1" id="KW-0812">Transmembrane</keyword>
<dbReference type="GO" id="GO:0006790">
    <property type="term" value="P:sulfur compound metabolic process"/>
    <property type="evidence" value="ECO:0007669"/>
    <property type="project" value="TreeGrafter"/>
</dbReference>
<dbReference type="OrthoDB" id="6138663at2759"/>
<keyword evidence="3" id="KW-1185">Reference proteome</keyword>
<name>A0A835YTG9_9STRA</name>
<dbReference type="SUPFAM" id="SSF52540">
    <property type="entry name" value="P-loop containing nucleoside triphosphate hydrolases"/>
    <property type="match status" value="1"/>
</dbReference>
<keyword evidence="1" id="KW-0472">Membrane</keyword>
<dbReference type="PANTHER" id="PTHR10704:SF44">
    <property type="entry name" value="LD35051P-RELATED"/>
    <property type="match status" value="1"/>
</dbReference>
<dbReference type="PANTHER" id="PTHR10704">
    <property type="entry name" value="CARBOHYDRATE SULFOTRANSFERASE"/>
    <property type="match status" value="1"/>
</dbReference>
<evidence type="ECO:0000313" key="2">
    <source>
        <dbReference type="EMBL" id="KAG5179752.1"/>
    </source>
</evidence>
<keyword evidence="1" id="KW-1133">Transmembrane helix</keyword>
<reference evidence="2" key="1">
    <citation type="submission" date="2021-02" db="EMBL/GenBank/DDBJ databases">
        <title>First Annotated Genome of the Yellow-green Alga Tribonema minus.</title>
        <authorList>
            <person name="Mahan K.M."/>
        </authorList>
    </citation>
    <scope>NUCLEOTIDE SEQUENCE</scope>
    <source>
        <strain evidence="2">UTEX B ZZ1240</strain>
    </source>
</reference>
<feature type="transmembrane region" description="Helical" evidence="1">
    <location>
        <begin position="470"/>
        <end position="492"/>
    </location>
</feature>
<dbReference type="EMBL" id="JAFCMP010000445">
    <property type="protein sequence ID" value="KAG5179752.1"/>
    <property type="molecule type" value="Genomic_DNA"/>
</dbReference>
<organism evidence="2 3">
    <name type="scientific">Tribonema minus</name>
    <dbReference type="NCBI Taxonomy" id="303371"/>
    <lineage>
        <taxon>Eukaryota</taxon>
        <taxon>Sar</taxon>
        <taxon>Stramenopiles</taxon>
        <taxon>Ochrophyta</taxon>
        <taxon>PX clade</taxon>
        <taxon>Xanthophyceae</taxon>
        <taxon>Tribonematales</taxon>
        <taxon>Tribonemataceae</taxon>
        <taxon>Tribonema</taxon>
    </lineage>
</organism>
<accession>A0A835YTG9</accession>
<dbReference type="Proteomes" id="UP000664859">
    <property type="component" value="Unassembled WGS sequence"/>
</dbReference>
<protein>
    <submittedName>
        <fullName evidence="2">Uncharacterized protein</fullName>
    </submittedName>
</protein>
<dbReference type="InterPro" id="IPR027417">
    <property type="entry name" value="P-loop_NTPase"/>
</dbReference>
<feature type="transmembrane region" description="Helical" evidence="1">
    <location>
        <begin position="395"/>
        <end position="418"/>
    </location>
</feature>
<sequence length="629" mass="65280">MTGRLGELFDVADALRVKMDLVIHLVRDPRAVLASRYSVGWLHPVMHTVGWLHPVLHTYEDTFKWAQSLCTGMMDDALAVASRPEYMLLRYEDLAALASHLEYMPLRYEDLAGGAEARARIVYQRIGSPLLEAARARIVYQRNGGAVARARGVYQRIGSPVPEAVLRAARARARVVYQRIGSPVPEAVLRAARVYDGCGSGSEWERQLCVQDRERMAKEDDGCAQRALLLSQLCVERMAKEDDGSEGAAQTEECVQLRERLTLRHSAEVKDKLEDKLICLDVGYNTRPRDFAEAKDKWKKSLAEEEVRAVEDAADDALSPRAAAAAAAALLAAAAAVAALAAAAEVAAAAQLQLQPAAAAVAAAALLQLQPAAAAVATAALLAAAAAAAAAAPAAAAAMTLAAAAVAMAAARSCAAALPCKRPQLLDIVTAGAGVAAATAAATGTRHYTQSWGTGAAARPIDRTSMCTGVAAAAALAAAAASVTVAAAVLTLKLAACAGEGMPQCVFSTKGRGHRRDIPEHWLVLQLAHAAKQSKTMLGGATSCAERASSAQSNAFTLAEEAVSCHSVAPGYAPHAAGPLSNATGAAPSTAAGGGSAALKHVIISGEGRSGSTLVGTLFKAPEWAYFYE</sequence>
<evidence type="ECO:0000313" key="3">
    <source>
        <dbReference type="Proteomes" id="UP000664859"/>
    </source>
</evidence>
<evidence type="ECO:0000256" key="1">
    <source>
        <dbReference type="SAM" id="Phobius"/>
    </source>
</evidence>
<feature type="transmembrane region" description="Helical" evidence="1">
    <location>
        <begin position="322"/>
        <end position="344"/>
    </location>
</feature>
<feature type="transmembrane region" description="Helical" evidence="1">
    <location>
        <begin position="356"/>
        <end position="389"/>
    </location>
</feature>
<dbReference type="GO" id="GO:0006044">
    <property type="term" value="P:N-acetylglucosamine metabolic process"/>
    <property type="evidence" value="ECO:0007669"/>
    <property type="project" value="TreeGrafter"/>
</dbReference>
<dbReference type="GO" id="GO:0001517">
    <property type="term" value="F:N-acetylglucosamine 6-O-sulfotransferase activity"/>
    <property type="evidence" value="ECO:0007669"/>
    <property type="project" value="TreeGrafter"/>
</dbReference>
<comment type="caution">
    <text evidence="2">The sequence shown here is derived from an EMBL/GenBank/DDBJ whole genome shotgun (WGS) entry which is preliminary data.</text>
</comment>
<gene>
    <name evidence="2" type="ORF">JKP88DRAFT_346785</name>
</gene>
<dbReference type="Gene3D" id="3.40.50.300">
    <property type="entry name" value="P-loop containing nucleotide triphosphate hydrolases"/>
    <property type="match status" value="1"/>
</dbReference>
<dbReference type="InterPro" id="IPR051135">
    <property type="entry name" value="Gal/GlcNAc/GalNAc_ST"/>
</dbReference>
<proteinExistence type="predicted"/>
<dbReference type="AlphaFoldDB" id="A0A835YTG9"/>